<feature type="transmembrane region" description="Helical" evidence="1">
    <location>
        <begin position="36"/>
        <end position="54"/>
    </location>
</feature>
<reference evidence="2" key="1">
    <citation type="submission" date="2019-01" db="EMBL/GenBank/DDBJ databases">
        <title>Whole Genome Sequencing for Putative Detection of Antimicrobial Resistance and Potential Virulence Factors in Chryseobacterium indologenes isolated from Nile Tilapia in Tanzania.</title>
        <authorList>
            <person name="Mwega E."/>
            <person name="Mutoloki S."/>
            <person name="Mugimba K."/>
            <person name="Colquhoun D."/>
            <person name="Mdegela R."/>
            <person name="Evensen O."/>
            <person name="Wasteson Y."/>
        </authorList>
    </citation>
    <scope>NUCLEOTIDE SEQUENCE [LARGE SCALE GENOMIC DNA]</scope>
    <source>
        <strain evidence="2">StR 01</strain>
    </source>
</reference>
<gene>
    <name evidence="2" type="ORF">EU348_03535</name>
</gene>
<feature type="transmembrane region" description="Helical" evidence="1">
    <location>
        <begin position="61"/>
        <end position="84"/>
    </location>
</feature>
<dbReference type="EMBL" id="CP035532">
    <property type="protein sequence ID" value="QBA20292.1"/>
    <property type="molecule type" value="Genomic_DNA"/>
</dbReference>
<dbReference type="AlphaFoldDB" id="A0A411DIS7"/>
<protein>
    <submittedName>
        <fullName evidence="2">Uncharacterized protein</fullName>
    </submittedName>
</protein>
<evidence type="ECO:0000256" key="1">
    <source>
        <dbReference type="SAM" id="Phobius"/>
    </source>
</evidence>
<keyword evidence="1" id="KW-0472">Membrane</keyword>
<keyword evidence="1" id="KW-0812">Transmembrane</keyword>
<name>A0A411DIS7_CHRID</name>
<sequence length="124" mass="14934">MKKAKFNSIIFYYFLIALFAILLIYNTYIFFMSHDYYIIIPIIIQFFLLILIFIKYVKIKLILKIWTIIFLIIAPIMQLIGKLLKDAAYDYQYINLNIYIIPTLMLITGFLIFYFIVTTIDEKK</sequence>
<evidence type="ECO:0000313" key="2">
    <source>
        <dbReference type="EMBL" id="QBA20292.1"/>
    </source>
</evidence>
<accession>A0A411DIS7</accession>
<keyword evidence="1" id="KW-1133">Transmembrane helix</keyword>
<feature type="transmembrane region" description="Helical" evidence="1">
    <location>
        <begin position="96"/>
        <end position="117"/>
    </location>
</feature>
<proteinExistence type="predicted"/>
<organism evidence="2">
    <name type="scientific">Chryseobacterium indologenes</name>
    <name type="common">Flavobacterium indologenes</name>
    <dbReference type="NCBI Taxonomy" id="253"/>
    <lineage>
        <taxon>Bacteria</taxon>
        <taxon>Pseudomonadati</taxon>
        <taxon>Bacteroidota</taxon>
        <taxon>Flavobacteriia</taxon>
        <taxon>Flavobacteriales</taxon>
        <taxon>Weeksellaceae</taxon>
        <taxon>Chryseobacterium group</taxon>
        <taxon>Chryseobacterium</taxon>
    </lineage>
</organism>
<feature type="transmembrane region" description="Helical" evidence="1">
    <location>
        <begin position="12"/>
        <end position="30"/>
    </location>
</feature>